<reference evidence="2" key="1">
    <citation type="journal article" date="2019" name="Int. J. Syst. Evol. Microbiol.">
        <title>The Global Catalogue of Microorganisms (GCM) 10K type strain sequencing project: providing services to taxonomists for standard genome sequencing and annotation.</title>
        <authorList>
            <consortium name="The Broad Institute Genomics Platform"/>
            <consortium name="The Broad Institute Genome Sequencing Center for Infectious Disease"/>
            <person name="Wu L."/>
            <person name="Ma J."/>
        </authorList>
    </citation>
    <scope>NUCLEOTIDE SEQUENCE [LARGE SCALE GENOMIC DNA]</scope>
    <source>
        <strain evidence="2">KCTC 42107</strain>
    </source>
</reference>
<dbReference type="InterPro" id="IPR007433">
    <property type="entry name" value="DUF481"/>
</dbReference>
<protein>
    <submittedName>
        <fullName evidence="1">DUF481 domain-containing protein</fullName>
    </submittedName>
</protein>
<evidence type="ECO:0000313" key="2">
    <source>
        <dbReference type="Proteomes" id="UP001597480"/>
    </source>
</evidence>
<dbReference type="RefSeq" id="WP_379822255.1">
    <property type="nucleotide sequence ID" value="NZ_JBHUMD010000029.1"/>
</dbReference>
<proteinExistence type="predicted"/>
<sequence>MALVFFPIISFAQNDTIILKNKDRVIGEIKDLTKGVLTVETSYSDSDFKIEWLNIKQIISDRNFLITLSNGERLNSTFIANPKDSAQVTINNNGKEVQLALAEVTFIKTAAKDNFFSRFKASLSVGYNFTKSQNLSQFTVRSTMEYTANNWSLSGAYNSVRSKQTNVEELQRSDGNITFKDYLKKNWYALASADFLSNEEQKLKLRTTLKGGIGKYFVYTNKKYFGAGTGLAWNNERFNDSLQTNRNSLEAFIGLELNLFDFEDISLLSKVTAYPSLTESNRIRTDFSTDFKYDLPLDFFLKLGITYNFDSKPVEGASKDDYIIQTTFGWELD</sequence>
<dbReference type="Pfam" id="PF04338">
    <property type="entry name" value="DUF481"/>
    <property type="match status" value="1"/>
</dbReference>
<comment type="caution">
    <text evidence="1">The sequence shown here is derived from an EMBL/GenBank/DDBJ whole genome shotgun (WGS) entry which is preliminary data.</text>
</comment>
<name>A0ABW5NZF3_9FLAO</name>
<gene>
    <name evidence="1" type="ORF">ACFSR3_15445</name>
</gene>
<accession>A0ABW5NZF3</accession>
<evidence type="ECO:0000313" key="1">
    <source>
        <dbReference type="EMBL" id="MFD2603458.1"/>
    </source>
</evidence>
<keyword evidence="2" id="KW-1185">Reference proteome</keyword>
<dbReference type="EMBL" id="JBHUMD010000029">
    <property type="protein sequence ID" value="MFD2603458.1"/>
    <property type="molecule type" value="Genomic_DNA"/>
</dbReference>
<dbReference type="Proteomes" id="UP001597480">
    <property type="component" value="Unassembled WGS sequence"/>
</dbReference>
<organism evidence="1 2">
    <name type="scientific">Flavobacterium suzhouense</name>
    <dbReference type="NCBI Taxonomy" id="1529638"/>
    <lineage>
        <taxon>Bacteria</taxon>
        <taxon>Pseudomonadati</taxon>
        <taxon>Bacteroidota</taxon>
        <taxon>Flavobacteriia</taxon>
        <taxon>Flavobacteriales</taxon>
        <taxon>Flavobacteriaceae</taxon>
        <taxon>Flavobacterium</taxon>
    </lineage>
</organism>